<dbReference type="Proteomes" id="UP000318939">
    <property type="component" value="Chromosome"/>
</dbReference>
<reference evidence="1" key="2">
    <citation type="journal article" date="2023" name="MicrobiologyOpen">
        <title>Genomics of the tumorigenes clade of the family Rhizobiaceae and description of Rhizobium rhododendri sp. nov.</title>
        <authorList>
            <person name="Kuzmanovic N."/>
            <person name="diCenzo G.C."/>
            <person name="Bunk B."/>
            <person name="Sproeer C."/>
            <person name="Fruehling A."/>
            <person name="Neumann-Schaal M."/>
            <person name="Overmann J."/>
            <person name="Smalla K."/>
        </authorList>
    </citation>
    <scope>NUCLEOTIDE SEQUENCE</scope>
    <source>
        <strain evidence="1">Rho-6.2</strain>
    </source>
</reference>
<evidence type="ECO:0000313" key="2">
    <source>
        <dbReference type="Proteomes" id="UP000318939"/>
    </source>
</evidence>
<organism evidence="1 2">
    <name type="scientific">Rhizobium rhododendri</name>
    <dbReference type="NCBI Taxonomy" id="2506430"/>
    <lineage>
        <taxon>Bacteria</taxon>
        <taxon>Pseudomonadati</taxon>
        <taxon>Pseudomonadota</taxon>
        <taxon>Alphaproteobacteria</taxon>
        <taxon>Hyphomicrobiales</taxon>
        <taxon>Rhizobiaceae</taxon>
        <taxon>Rhizobium/Agrobacterium group</taxon>
        <taxon>Rhizobium</taxon>
    </lineage>
</organism>
<gene>
    <name evidence="1" type="ORF">PR018_11200</name>
</gene>
<proteinExistence type="predicted"/>
<protein>
    <submittedName>
        <fullName evidence="1">Uncharacterized protein</fullName>
    </submittedName>
</protein>
<reference evidence="1" key="1">
    <citation type="journal article" date="2019" name="Phytopathology">
        <title>A Novel Group of Rhizobium tumorigenes-Like Agrobacteria Associated with Crown Gall Disease of Rhododendron and Blueberry.</title>
        <authorList>
            <person name="Kuzmanovic N."/>
            <person name="Behrens P."/>
            <person name="Idczak E."/>
            <person name="Wagner S."/>
            <person name="Gotz M."/>
            <person name="Sproer C."/>
            <person name="Bunk B."/>
            <person name="Overmann J."/>
            <person name="Smalla K."/>
        </authorList>
    </citation>
    <scope>NUCLEOTIDE SEQUENCE</scope>
    <source>
        <strain evidence="1">Rho-6.2</strain>
    </source>
</reference>
<dbReference type="EMBL" id="CP117267">
    <property type="protein sequence ID" value="WFS21744.1"/>
    <property type="molecule type" value="Genomic_DNA"/>
</dbReference>
<dbReference type="RefSeq" id="WP_142823561.1">
    <property type="nucleotide sequence ID" value="NZ_CP117267.1"/>
</dbReference>
<name>A0ABY8IDN4_9HYPH</name>
<evidence type="ECO:0000313" key="1">
    <source>
        <dbReference type="EMBL" id="WFS21744.1"/>
    </source>
</evidence>
<accession>A0ABY8IDN4</accession>
<sequence length="65" mass="7348">MIAVLNRLFGATEKWEPCVATGVVELESGISLDGPLMKKSSPMGVVYREMTTEEYTDYLYWQAIK</sequence>
<keyword evidence="2" id="KW-1185">Reference proteome</keyword>